<dbReference type="EMBL" id="JAPDMQ010000333">
    <property type="protein sequence ID" value="KAK0526917.1"/>
    <property type="molecule type" value="Genomic_DNA"/>
</dbReference>
<feature type="transmembrane region" description="Helical" evidence="2">
    <location>
        <begin position="238"/>
        <end position="259"/>
    </location>
</feature>
<dbReference type="AlphaFoldDB" id="A0AAN6G840"/>
<keyword evidence="2" id="KW-0472">Membrane</keyword>
<feature type="transmembrane region" description="Helical" evidence="2">
    <location>
        <begin position="143"/>
        <end position="167"/>
    </location>
</feature>
<feature type="compositionally biased region" description="Polar residues" evidence="1">
    <location>
        <begin position="371"/>
        <end position="380"/>
    </location>
</feature>
<feature type="transmembrane region" description="Helical" evidence="2">
    <location>
        <begin position="114"/>
        <end position="131"/>
    </location>
</feature>
<feature type="region of interest" description="Disordered" evidence="1">
    <location>
        <begin position="484"/>
        <end position="622"/>
    </location>
</feature>
<evidence type="ECO:0000313" key="3">
    <source>
        <dbReference type="EMBL" id="KAK0526917.1"/>
    </source>
</evidence>
<accession>A0AAN6G840</accession>
<feature type="compositionally biased region" description="Polar residues" evidence="1">
    <location>
        <begin position="510"/>
        <end position="522"/>
    </location>
</feature>
<feature type="transmembrane region" description="Helical" evidence="2">
    <location>
        <begin position="37"/>
        <end position="59"/>
    </location>
</feature>
<feature type="compositionally biased region" description="Low complexity" evidence="1">
    <location>
        <begin position="495"/>
        <end position="508"/>
    </location>
</feature>
<feature type="compositionally biased region" description="Low complexity" evidence="1">
    <location>
        <begin position="538"/>
        <end position="566"/>
    </location>
</feature>
<organism evidence="3 4">
    <name type="scientific">Tilletia horrida</name>
    <dbReference type="NCBI Taxonomy" id="155126"/>
    <lineage>
        <taxon>Eukaryota</taxon>
        <taxon>Fungi</taxon>
        <taxon>Dikarya</taxon>
        <taxon>Basidiomycota</taxon>
        <taxon>Ustilaginomycotina</taxon>
        <taxon>Exobasidiomycetes</taxon>
        <taxon>Tilletiales</taxon>
        <taxon>Tilletiaceae</taxon>
        <taxon>Tilletia</taxon>
    </lineage>
</organism>
<feature type="compositionally biased region" description="Polar residues" evidence="1">
    <location>
        <begin position="567"/>
        <end position="576"/>
    </location>
</feature>
<feature type="region of interest" description="Disordered" evidence="1">
    <location>
        <begin position="328"/>
        <end position="350"/>
    </location>
</feature>
<keyword evidence="2" id="KW-1133">Transmembrane helix</keyword>
<gene>
    <name evidence="3" type="ORF">OC842_005038</name>
</gene>
<evidence type="ECO:0000256" key="1">
    <source>
        <dbReference type="SAM" id="MobiDB-lite"/>
    </source>
</evidence>
<sequence length="622" mass="66067">MPANPFQFPDTSQLPNPADIPLPPPGITTTAAIRQPLVFVVLYTALASPLIVLLILLLISPISSRTWAYRLNVIILVLGIALAACNDAAEIIGMFAPLKLNIRLLVATAAFNQLVPWIADCVLLLRVAAVYPARTVSKRVRAVLLGIPILFKIGRLICISLFAHYFVTKGEELGPLLVLKALIPSPYMYAEAILQTCDNGFCSILFLRKLNRQQNLLRPVGSTKTLSPESTFSRIRRLFIAALSSFLLPCLMNIIILIVSPLRPYDEPITIVIAVNAYVTIYSLLFATVWVPTGDPLATGSSHAGSGLTFSGDGVLRDRCTYCSSVRRMSKSHHTHNGPTTTKAGSLAHRPSNANDLEVLDFAGANKSPTTNRSLFQSDYSMAPPGSATGAQQGQGQGQGAGAGAGAGNNTIEMRRIPGRHKSTLTSIRIDDGKADSDSEFSLSHSHGLGLGMGLSGKDFALPPHETSIYGDREIVDEEKATWSLSSATAAGEDSSPPSGSGILSPASTLGGNSNGFITTSGAGAGREGVSPTRRPSIESSSGGIQSQTQTQTQTQTQSAPSLAQQRYQPSPSNGPTAAAAAQQQQQQQQQHYFLSPGTAHPGPPRDGVRIQIERESFADSP</sequence>
<feature type="compositionally biased region" description="Gly residues" evidence="1">
    <location>
        <begin position="393"/>
        <end position="407"/>
    </location>
</feature>
<comment type="caution">
    <text evidence="3">The sequence shown here is derived from an EMBL/GenBank/DDBJ whole genome shotgun (WGS) entry which is preliminary data.</text>
</comment>
<proteinExistence type="predicted"/>
<feature type="compositionally biased region" description="Basic and acidic residues" evidence="1">
    <location>
        <begin position="607"/>
        <end position="622"/>
    </location>
</feature>
<keyword evidence="2" id="KW-0812">Transmembrane</keyword>
<feature type="region of interest" description="Disordered" evidence="1">
    <location>
        <begin position="371"/>
        <end position="411"/>
    </location>
</feature>
<evidence type="ECO:0000313" key="4">
    <source>
        <dbReference type="Proteomes" id="UP001176521"/>
    </source>
</evidence>
<dbReference type="Proteomes" id="UP001176521">
    <property type="component" value="Unassembled WGS sequence"/>
</dbReference>
<keyword evidence="4" id="KW-1185">Reference proteome</keyword>
<protein>
    <submittedName>
        <fullName evidence="3">Uncharacterized protein</fullName>
    </submittedName>
</protein>
<feature type="transmembrane region" description="Helical" evidence="2">
    <location>
        <begin position="71"/>
        <end position="94"/>
    </location>
</feature>
<name>A0AAN6G840_9BASI</name>
<feature type="compositionally biased region" description="Low complexity" evidence="1">
    <location>
        <begin position="578"/>
        <end position="591"/>
    </location>
</feature>
<evidence type="ECO:0000256" key="2">
    <source>
        <dbReference type="SAM" id="Phobius"/>
    </source>
</evidence>
<reference evidence="3" key="1">
    <citation type="journal article" date="2023" name="PhytoFront">
        <title>Draft Genome Resources of Seven Strains of Tilletia horrida, Causal Agent of Kernel Smut of Rice.</title>
        <authorList>
            <person name="Khanal S."/>
            <person name="Antony Babu S."/>
            <person name="Zhou X.G."/>
        </authorList>
    </citation>
    <scope>NUCLEOTIDE SEQUENCE</scope>
    <source>
        <strain evidence="3">TX3</strain>
    </source>
</reference>
<feature type="transmembrane region" description="Helical" evidence="2">
    <location>
        <begin position="271"/>
        <end position="291"/>
    </location>
</feature>